<dbReference type="OrthoDB" id="9810086at2"/>
<feature type="transmembrane region" description="Helical" evidence="7">
    <location>
        <begin position="73"/>
        <end position="97"/>
    </location>
</feature>
<dbReference type="Pfam" id="PF00528">
    <property type="entry name" value="BPD_transp_1"/>
    <property type="match status" value="1"/>
</dbReference>
<dbReference type="PROSITE" id="PS50928">
    <property type="entry name" value="ABC_TM1"/>
    <property type="match status" value="1"/>
</dbReference>
<keyword evidence="3" id="KW-1003">Cell membrane</keyword>
<dbReference type="AlphaFoldDB" id="A0A5R9GAN8"/>
<dbReference type="InterPro" id="IPR035906">
    <property type="entry name" value="MetI-like_sf"/>
</dbReference>
<keyword evidence="5 7" id="KW-1133">Transmembrane helix</keyword>
<accession>A0A5R9GAN8</accession>
<dbReference type="EMBL" id="VCIW01000006">
    <property type="protein sequence ID" value="TLS52129.1"/>
    <property type="molecule type" value="Genomic_DNA"/>
</dbReference>
<dbReference type="SUPFAM" id="SSF161098">
    <property type="entry name" value="MetI-like"/>
    <property type="match status" value="1"/>
</dbReference>
<comment type="subcellular location">
    <subcellularLocation>
        <location evidence="1 7">Cell membrane</location>
        <topology evidence="1 7">Multi-pass membrane protein</topology>
    </subcellularLocation>
</comment>
<dbReference type="Proteomes" id="UP000309676">
    <property type="component" value="Unassembled WGS sequence"/>
</dbReference>
<evidence type="ECO:0000313" key="9">
    <source>
        <dbReference type="EMBL" id="TLS52129.1"/>
    </source>
</evidence>
<keyword evidence="6 7" id="KW-0472">Membrane</keyword>
<feature type="domain" description="ABC transmembrane type-1" evidence="8">
    <location>
        <begin position="74"/>
        <end position="274"/>
    </location>
</feature>
<dbReference type="Gene3D" id="1.10.3720.10">
    <property type="entry name" value="MetI-like"/>
    <property type="match status" value="1"/>
</dbReference>
<evidence type="ECO:0000256" key="1">
    <source>
        <dbReference type="ARBA" id="ARBA00004651"/>
    </source>
</evidence>
<organism evidence="9 10">
    <name type="scientific">Paenibacillus antri</name>
    <dbReference type="NCBI Taxonomy" id="2582848"/>
    <lineage>
        <taxon>Bacteria</taxon>
        <taxon>Bacillati</taxon>
        <taxon>Bacillota</taxon>
        <taxon>Bacilli</taxon>
        <taxon>Bacillales</taxon>
        <taxon>Paenibacillaceae</taxon>
        <taxon>Paenibacillus</taxon>
    </lineage>
</organism>
<feature type="transmembrane region" description="Helical" evidence="7">
    <location>
        <begin position="257"/>
        <end position="276"/>
    </location>
</feature>
<reference evidence="9 10" key="1">
    <citation type="submission" date="2019-05" db="EMBL/GenBank/DDBJ databases">
        <authorList>
            <person name="Narsing Rao M.P."/>
            <person name="Li W.J."/>
        </authorList>
    </citation>
    <scope>NUCLEOTIDE SEQUENCE [LARGE SCALE GENOMIC DNA]</scope>
    <source>
        <strain evidence="9 10">SYSU_K30003</strain>
    </source>
</reference>
<comment type="similarity">
    <text evidence="7">Belongs to the binding-protein-dependent transport system permease family.</text>
</comment>
<protein>
    <submittedName>
        <fullName evidence="9">Carbohydrate ABC transporter permease</fullName>
    </submittedName>
</protein>
<dbReference type="CDD" id="cd06261">
    <property type="entry name" value="TM_PBP2"/>
    <property type="match status" value="1"/>
</dbReference>
<evidence type="ECO:0000256" key="7">
    <source>
        <dbReference type="RuleBase" id="RU363032"/>
    </source>
</evidence>
<dbReference type="PANTHER" id="PTHR43744:SF9">
    <property type="entry name" value="POLYGALACTURONAN_RHAMNOGALACTURONAN TRANSPORT SYSTEM PERMEASE PROTEIN YTCP"/>
    <property type="match status" value="1"/>
</dbReference>
<evidence type="ECO:0000256" key="3">
    <source>
        <dbReference type="ARBA" id="ARBA00022475"/>
    </source>
</evidence>
<evidence type="ECO:0000259" key="8">
    <source>
        <dbReference type="PROSITE" id="PS50928"/>
    </source>
</evidence>
<evidence type="ECO:0000256" key="5">
    <source>
        <dbReference type="ARBA" id="ARBA00022989"/>
    </source>
</evidence>
<evidence type="ECO:0000256" key="4">
    <source>
        <dbReference type="ARBA" id="ARBA00022692"/>
    </source>
</evidence>
<evidence type="ECO:0000256" key="6">
    <source>
        <dbReference type="ARBA" id="ARBA00023136"/>
    </source>
</evidence>
<comment type="caution">
    <text evidence="9">The sequence shown here is derived from an EMBL/GenBank/DDBJ whole genome shotgun (WGS) entry which is preliminary data.</text>
</comment>
<dbReference type="RefSeq" id="WP_138194373.1">
    <property type="nucleotide sequence ID" value="NZ_VCIW01000006.1"/>
</dbReference>
<keyword evidence="4 7" id="KW-0812">Transmembrane</keyword>
<sequence length="291" mass="32624">MRRSWGERSFDAGNIAFMLALSLITLYPLVFVLFSSLSDPAEVVRNRGLLLYPKGFNLDAYRLVFDNPNIKTAYLNTLIYVVCGTTVNLVMTSLGAYGLSRRNVLWKNAIMFMIVFTMFFEGGLIPLYLLVGNLGMLDTRLALILPTAVSAFNLIIMRTAFQGVPVSLEESARLDGAGDWTILFRVVLPLSLPVVAVMVLFYGVYHWNSWFPAMIYLQTRELLPLQLILREILIANDTSSMMGNVPSGDEMPVGETIKYATIMVATLPILFLYPFLQKYFVKGVMIGAIKE</sequence>
<dbReference type="GO" id="GO:0055085">
    <property type="term" value="P:transmembrane transport"/>
    <property type="evidence" value="ECO:0007669"/>
    <property type="project" value="InterPro"/>
</dbReference>
<keyword evidence="2 7" id="KW-0813">Transport</keyword>
<feature type="transmembrane region" description="Helical" evidence="7">
    <location>
        <begin position="12"/>
        <end position="34"/>
    </location>
</feature>
<keyword evidence="10" id="KW-1185">Reference proteome</keyword>
<dbReference type="PANTHER" id="PTHR43744">
    <property type="entry name" value="ABC TRANSPORTER PERMEASE PROTEIN MG189-RELATED-RELATED"/>
    <property type="match status" value="1"/>
</dbReference>
<evidence type="ECO:0000313" key="10">
    <source>
        <dbReference type="Proteomes" id="UP000309676"/>
    </source>
</evidence>
<name>A0A5R9GAN8_9BACL</name>
<feature type="transmembrane region" description="Helical" evidence="7">
    <location>
        <begin position="182"/>
        <end position="205"/>
    </location>
</feature>
<evidence type="ECO:0000256" key="2">
    <source>
        <dbReference type="ARBA" id="ARBA00022448"/>
    </source>
</evidence>
<gene>
    <name evidence="9" type="ORF">FE782_12270</name>
</gene>
<proteinExistence type="inferred from homology"/>
<dbReference type="GO" id="GO:0005886">
    <property type="term" value="C:plasma membrane"/>
    <property type="evidence" value="ECO:0007669"/>
    <property type="project" value="UniProtKB-SubCell"/>
</dbReference>
<dbReference type="InterPro" id="IPR000515">
    <property type="entry name" value="MetI-like"/>
</dbReference>
<feature type="transmembrane region" description="Helical" evidence="7">
    <location>
        <begin position="109"/>
        <end position="129"/>
    </location>
</feature>